<dbReference type="CDD" id="cd11301">
    <property type="entry name" value="Fut1_Fut2_like"/>
    <property type="match status" value="1"/>
</dbReference>
<dbReference type="Proteomes" id="UP000306575">
    <property type="component" value="Unassembled WGS sequence"/>
</dbReference>
<protein>
    <submittedName>
        <fullName evidence="3">Alpha-1,2-fucosyltransferase</fullName>
    </submittedName>
</protein>
<keyword evidence="2 3" id="KW-0808">Transferase</keyword>
<organism evidence="3 4">
    <name type="scientific">Shimia litoralis</name>
    <dbReference type="NCBI Taxonomy" id="420403"/>
    <lineage>
        <taxon>Bacteria</taxon>
        <taxon>Pseudomonadati</taxon>
        <taxon>Pseudomonadota</taxon>
        <taxon>Alphaproteobacteria</taxon>
        <taxon>Rhodobacterales</taxon>
        <taxon>Roseobacteraceae</taxon>
    </lineage>
</organism>
<dbReference type="GO" id="GO:0008107">
    <property type="term" value="F:galactoside 2-alpha-L-fucosyltransferase activity"/>
    <property type="evidence" value="ECO:0007669"/>
    <property type="project" value="InterPro"/>
</dbReference>
<evidence type="ECO:0000256" key="1">
    <source>
        <dbReference type="ARBA" id="ARBA00022676"/>
    </source>
</evidence>
<accession>A0A4U7N9W5</accession>
<dbReference type="InterPro" id="IPR002516">
    <property type="entry name" value="Glyco_trans_11"/>
</dbReference>
<proteinExistence type="predicted"/>
<dbReference type="GO" id="GO:0005975">
    <property type="term" value="P:carbohydrate metabolic process"/>
    <property type="evidence" value="ECO:0007669"/>
    <property type="project" value="InterPro"/>
</dbReference>
<evidence type="ECO:0000313" key="3">
    <source>
        <dbReference type="EMBL" id="TKZ22206.1"/>
    </source>
</evidence>
<dbReference type="Pfam" id="PF01531">
    <property type="entry name" value="Glyco_transf_11"/>
    <property type="match status" value="1"/>
</dbReference>
<dbReference type="RefSeq" id="WP_138014918.1">
    <property type="nucleotide sequence ID" value="NZ_SULI01000002.1"/>
</dbReference>
<reference evidence="3 4" key="1">
    <citation type="submission" date="2019-04" db="EMBL/GenBank/DDBJ databases">
        <title>Genome sequence of Pelagicola litoralis CL-ES2.</title>
        <authorList>
            <person name="Cao J."/>
        </authorList>
    </citation>
    <scope>NUCLEOTIDE SEQUENCE [LARGE SCALE GENOMIC DNA]</scope>
    <source>
        <strain evidence="3 4">CL-ES2</strain>
    </source>
</reference>
<dbReference type="Gene3D" id="3.40.50.11350">
    <property type="match status" value="1"/>
</dbReference>
<keyword evidence="4" id="KW-1185">Reference proteome</keyword>
<evidence type="ECO:0000256" key="2">
    <source>
        <dbReference type="ARBA" id="ARBA00022679"/>
    </source>
</evidence>
<gene>
    <name evidence="3" type="ORF">FAP39_03120</name>
</gene>
<name>A0A4U7N9W5_9RHOB</name>
<sequence length="283" mass="31577">MIFARLFGGLGNQMFQYAAGKALADRLGVDLALDFRTIDHRGTRRLTHVFDLDIQDAAKLPPAKHENAVRYALWRSIGKSPKFRRETGLGYNPGFETWGDDSYLHGYWQSEAYFTSISDHIRHAFVPTPTVSQANVAIANQIAARTSISLHVRRGDYLALGAHGVCSEAYYNAALDEIVKRLDTPASVFVFSDDPQWAHDNLPLPYEKIVVDINGPETDYDDMRLMSKCQHNVIANSSFSWWGAWLNSNPSKIVTAPTNWFAAGGMENPDILPDSWLAVSAQS</sequence>
<dbReference type="EMBL" id="SULI01000002">
    <property type="protein sequence ID" value="TKZ22206.1"/>
    <property type="molecule type" value="Genomic_DNA"/>
</dbReference>
<dbReference type="GO" id="GO:0016020">
    <property type="term" value="C:membrane"/>
    <property type="evidence" value="ECO:0007669"/>
    <property type="project" value="InterPro"/>
</dbReference>
<dbReference type="PANTHER" id="PTHR11927:SF9">
    <property type="entry name" value="L-FUCOSYLTRANSFERASE"/>
    <property type="match status" value="1"/>
</dbReference>
<dbReference type="OrthoDB" id="9794601at2"/>
<keyword evidence="1 3" id="KW-0328">Glycosyltransferase</keyword>
<comment type="caution">
    <text evidence="3">The sequence shown here is derived from an EMBL/GenBank/DDBJ whole genome shotgun (WGS) entry which is preliminary data.</text>
</comment>
<evidence type="ECO:0000313" key="4">
    <source>
        <dbReference type="Proteomes" id="UP000306575"/>
    </source>
</evidence>
<dbReference type="AlphaFoldDB" id="A0A4U7N9W5"/>
<dbReference type="PANTHER" id="PTHR11927">
    <property type="entry name" value="GALACTOSIDE 2-L-FUCOSYLTRANSFERASE"/>
    <property type="match status" value="1"/>
</dbReference>